<sequence>MDIERFLTDCPPFDDLSEQQRTWSVKQMQSTYMNADNCNEMMRNCSPALFIVRSGVFDLKGKDGTLVERLEEGDLFGYPSLLSGRAIINTLQCIEDGIVYVLPQVAFDQLRNQSRAFERYFINAHGERLLTERRGKTAGYDDYDWTEQCVEDVIQRAPISLTSDTTIQSAAQLMSEHSVSSILVVDNDQLVGILTDRDIRNRVVAKGLGFNVTVAAVMTHLPESVFAHRSLLDALTTMTANNVHHLPVVDEQLRPVGMITATDLIKQQRSEPVYLISSIYKSTTRAQLVEEAEKIPQYLNSFALRVKQTAILGRLMASLTDAMTRQFIKLFEAENGAAPARYCWLAFGSQGREDQTLSSDQDNGLLLADGLSDSQLDWFRRLGEYVCEGLHDCGVPLCPGNIMASNPECRGTQQQWLARFERWTTHPTPKALMYCQIFFDSRAVAGQQKMFNQFREAVASLGKNEFFIGNLALLINRISVPLGLFNRFRTEDVEQGERIDIKRYGIALINDIVRLYALHQGVTEPATVQRIERLQSSRLISERDRQSLLEAWQFLTQLRLDHQLRVWHTDEPKNAIDPDSLSTLSRRQLKTAFKIIKQAQQGVGLKFSRQGY</sequence>
<dbReference type="GO" id="GO:0008773">
    <property type="term" value="F:[protein-PII] uridylyltransferase activity"/>
    <property type="evidence" value="ECO:0007669"/>
    <property type="project" value="InterPro"/>
</dbReference>
<organism evidence="5 6">
    <name type="scientific">Idiomarina fontislapidosi</name>
    <dbReference type="NCBI Taxonomy" id="263723"/>
    <lineage>
        <taxon>Bacteria</taxon>
        <taxon>Pseudomonadati</taxon>
        <taxon>Pseudomonadota</taxon>
        <taxon>Gammaproteobacteria</taxon>
        <taxon>Alteromonadales</taxon>
        <taxon>Idiomarinaceae</taxon>
        <taxon>Idiomarina</taxon>
    </lineage>
</organism>
<dbReference type="Pfam" id="PF10335">
    <property type="entry name" value="DUF294_C"/>
    <property type="match status" value="1"/>
</dbReference>
<evidence type="ECO:0008006" key="7">
    <source>
        <dbReference type="Google" id="ProtNLM"/>
    </source>
</evidence>
<dbReference type="CDD" id="cd04587">
    <property type="entry name" value="CBS_pair_CAP-ED_NT_Pol-beta-like_DUF294_assoc"/>
    <property type="match status" value="1"/>
</dbReference>
<feature type="domain" description="CBS" evidence="4">
    <location>
        <begin position="218"/>
        <end position="275"/>
    </location>
</feature>
<proteinExistence type="predicted"/>
<dbReference type="Pfam" id="PF00571">
    <property type="entry name" value="CBS"/>
    <property type="match status" value="2"/>
</dbReference>
<dbReference type="Pfam" id="PF03445">
    <property type="entry name" value="DUF294"/>
    <property type="match status" value="1"/>
</dbReference>
<dbReference type="AlphaFoldDB" id="A0A432XYQ0"/>
<dbReference type="Proteomes" id="UP000287330">
    <property type="component" value="Unassembled WGS sequence"/>
</dbReference>
<dbReference type="EMBL" id="PIPV01000005">
    <property type="protein sequence ID" value="RUO53754.1"/>
    <property type="molecule type" value="Genomic_DNA"/>
</dbReference>
<evidence type="ECO:0000256" key="1">
    <source>
        <dbReference type="ARBA" id="ARBA00022737"/>
    </source>
</evidence>
<dbReference type="Gene3D" id="3.10.580.10">
    <property type="entry name" value="CBS-domain"/>
    <property type="match status" value="1"/>
</dbReference>
<dbReference type="SMART" id="SM00116">
    <property type="entry name" value="CBS"/>
    <property type="match status" value="2"/>
</dbReference>
<dbReference type="InterPro" id="IPR014710">
    <property type="entry name" value="RmlC-like_jellyroll"/>
</dbReference>
<dbReference type="PROSITE" id="PS51371">
    <property type="entry name" value="CBS"/>
    <property type="match status" value="2"/>
</dbReference>
<dbReference type="SUPFAM" id="SSF54631">
    <property type="entry name" value="CBS-domain pair"/>
    <property type="match status" value="1"/>
</dbReference>
<keyword evidence="2" id="KW-0129">CBS domain</keyword>
<dbReference type="PANTHER" id="PTHR48108">
    <property type="entry name" value="CBS DOMAIN-CONTAINING PROTEIN CBSX2, CHLOROPLASTIC"/>
    <property type="match status" value="1"/>
</dbReference>
<dbReference type="InterPro" id="IPR018821">
    <property type="entry name" value="DUF294_put_nucleoTrafse_sb-bd"/>
</dbReference>
<evidence type="ECO:0000256" key="2">
    <source>
        <dbReference type="PROSITE-ProRule" id="PRU00703"/>
    </source>
</evidence>
<dbReference type="InterPro" id="IPR000644">
    <property type="entry name" value="CBS_dom"/>
</dbReference>
<feature type="domain" description="CBS" evidence="4">
    <location>
        <begin position="154"/>
        <end position="210"/>
    </location>
</feature>
<keyword evidence="6" id="KW-1185">Reference proteome</keyword>
<dbReference type="InterPro" id="IPR018490">
    <property type="entry name" value="cNMP-bd_dom_sf"/>
</dbReference>
<accession>A0A432XYQ0</accession>
<dbReference type="InterPro" id="IPR000595">
    <property type="entry name" value="cNMP-bd_dom"/>
</dbReference>
<comment type="caution">
    <text evidence="5">The sequence shown here is derived from an EMBL/GenBank/DDBJ whole genome shotgun (WGS) entry which is preliminary data.</text>
</comment>
<dbReference type="PROSITE" id="PS50042">
    <property type="entry name" value="CNMP_BINDING_3"/>
    <property type="match status" value="1"/>
</dbReference>
<dbReference type="SUPFAM" id="SSF51206">
    <property type="entry name" value="cAMP-binding domain-like"/>
    <property type="match status" value="1"/>
</dbReference>
<name>A0A432XYQ0_9GAMM</name>
<evidence type="ECO:0000259" key="3">
    <source>
        <dbReference type="PROSITE" id="PS50042"/>
    </source>
</evidence>
<dbReference type="CDD" id="cd00038">
    <property type="entry name" value="CAP_ED"/>
    <property type="match status" value="1"/>
</dbReference>
<dbReference type="InterPro" id="IPR046342">
    <property type="entry name" value="CBS_dom_sf"/>
</dbReference>
<evidence type="ECO:0000259" key="4">
    <source>
        <dbReference type="PROSITE" id="PS51371"/>
    </source>
</evidence>
<protein>
    <recommendedName>
        <fullName evidence="7">Signal transduction protein</fullName>
    </recommendedName>
</protein>
<dbReference type="Pfam" id="PF00027">
    <property type="entry name" value="cNMP_binding"/>
    <property type="match status" value="1"/>
</dbReference>
<feature type="domain" description="Cyclic nucleotide-binding" evidence="3">
    <location>
        <begin position="12"/>
        <end position="110"/>
    </location>
</feature>
<dbReference type="PANTHER" id="PTHR48108:SF31">
    <property type="entry name" value="CBS DOMAIN AND CYCLIC NUCLEOTIDE-REGULATED NUCLEOTIDYLTRANSFERASE"/>
    <property type="match status" value="1"/>
</dbReference>
<reference evidence="6" key="1">
    <citation type="journal article" date="2018" name="Front. Microbiol.">
        <title>Genome-Based Analysis Reveals the Taxonomy and Diversity of the Family Idiomarinaceae.</title>
        <authorList>
            <person name="Liu Y."/>
            <person name="Lai Q."/>
            <person name="Shao Z."/>
        </authorList>
    </citation>
    <scope>NUCLEOTIDE SEQUENCE [LARGE SCALE GENOMIC DNA]</scope>
    <source>
        <strain evidence="6">F23</strain>
    </source>
</reference>
<dbReference type="RefSeq" id="WP_110574356.1">
    <property type="nucleotide sequence ID" value="NZ_PIPV01000005.1"/>
</dbReference>
<keyword evidence="1" id="KW-0677">Repeat</keyword>
<evidence type="ECO:0000313" key="6">
    <source>
        <dbReference type="Proteomes" id="UP000287330"/>
    </source>
</evidence>
<dbReference type="CDD" id="cd05401">
    <property type="entry name" value="NT_GlnE_GlnD_like"/>
    <property type="match status" value="1"/>
</dbReference>
<dbReference type="InterPro" id="IPR051462">
    <property type="entry name" value="CBS_domain-containing"/>
</dbReference>
<gene>
    <name evidence="5" type="ORF">CWE25_07645</name>
</gene>
<evidence type="ECO:0000313" key="5">
    <source>
        <dbReference type="EMBL" id="RUO53754.1"/>
    </source>
</evidence>
<dbReference type="Gene3D" id="2.60.120.10">
    <property type="entry name" value="Jelly Rolls"/>
    <property type="match status" value="1"/>
</dbReference>
<dbReference type="OrthoDB" id="9808528at2"/>
<dbReference type="InterPro" id="IPR005105">
    <property type="entry name" value="GlnD_Uridyltrans_N"/>
</dbReference>